<comment type="caution">
    <text evidence="1">The sequence shown here is derived from an EMBL/GenBank/DDBJ whole genome shotgun (WGS) entry which is preliminary data.</text>
</comment>
<dbReference type="EMBL" id="QQAV01000015">
    <property type="protein sequence ID" value="RDI18139.1"/>
    <property type="molecule type" value="Genomic_DNA"/>
</dbReference>
<dbReference type="AlphaFoldDB" id="A0A370F4E0"/>
<dbReference type="Gene3D" id="3.40.50.12500">
    <property type="match status" value="1"/>
</dbReference>
<proteinExistence type="predicted"/>
<dbReference type="InterPro" id="IPR053714">
    <property type="entry name" value="Iso_Racemase_Enz_sf"/>
</dbReference>
<evidence type="ECO:0000313" key="1">
    <source>
        <dbReference type="EMBL" id="RDI18139.1"/>
    </source>
</evidence>
<dbReference type="InterPro" id="IPR026286">
    <property type="entry name" value="MaiA/AMDase"/>
</dbReference>
<organism evidence="1 2">
    <name type="scientific">Pseudacidovorax intermedius</name>
    <dbReference type="NCBI Taxonomy" id="433924"/>
    <lineage>
        <taxon>Bacteria</taxon>
        <taxon>Pseudomonadati</taxon>
        <taxon>Pseudomonadota</taxon>
        <taxon>Betaproteobacteria</taxon>
        <taxon>Burkholderiales</taxon>
        <taxon>Comamonadaceae</taxon>
        <taxon>Pseudacidovorax</taxon>
    </lineage>
</organism>
<reference evidence="1 2" key="1">
    <citation type="submission" date="2018-07" db="EMBL/GenBank/DDBJ databases">
        <title>Genomic Encyclopedia of Type Strains, Phase IV (KMG-IV): sequencing the most valuable type-strain genomes for metagenomic binning, comparative biology and taxonomic classification.</title>
        <authorList>
            <person name="Goeker M."/>
        </authorList>
    </citation>
    <scope>NUCLEOTIDE SEQUENCE [LARGE SCALE GENOMIC DNA]</scope>
    <source>
        <strain evidence="1 2">DSM 21352</strain>
    </source>
</reference>
<gene>
    <name evidence="1" type="ORF">DFR41_11555</name>
</gene>
<dbReference type="OrthoDB" id="8856297at2"/>
<dbReference type="Pfam" id="PF17645">
    <property type="entry name" value="Amdase"/>
    <property type="match status" value="1"/>
</dbReference>
<dbReference type="InterPro" id="IPR011060">
    <property type="entry name" value="RibuloseP-bd_barrel"/>
</dbReference>
<dbReference type="Proteomes" id="UP000255265">
    <property type="component" value="Unassembled WGS sequence"/>
</dbReference>
<sequence length="238" mass="24926">MTDSATPVLGLIVPPAAGEVPPEGPALYAGRVRFMARGLALAGIHPEGFDEVEGRIVDLSRELKAAGAQAVSLMGTSLSFYRGAAFTEDLRARMVAATGLPCTTMSHAIVRSLRQLGVRRVAVATAYIDTLNDRLAAYLEGEGFEVTAIRGLSMTGVEAVGQVDAETLAQLARSVSVEGQPDGLLISCGGLRTLDLHPRLKRELGLPVTSSSPAGFWDLMRTAGLDAASPGHGRLFDA</sequence>
<dbReference type="STRING" id="433924.NS331_04535"/>
<accession>A0A370F4E0</accession>
<dbReference type="PIRSF" id="PIRSF015736">
    <property type="entry name" value="MI"/>
    <property type="match status" value="1"/>
</dbReference>
<dbReference type="PANTHER" id="PTHR40267:SF1">
    <property type="entry name" value="BLR3294 PROTEIN"/>
    <property type="match status" value="1"/>
</dbReference>
<evidence type="ECO:0000313" key="2">
    <source>
        <dbReference type="Proteomes" id="UP000255265"/>
    </source>
</evidence>
<keyword evidence="2" id="KW-1185">Reference proteome</keyword>
<dbReference type="PANTHER" id="PTHR40267">
    <property type="entry name" value="BLR3294 PROTEIN"/>
    <property type="match status" value="1"/>
</dbReference>
<protein>
    <submittedName>
        <fullName evidence="1">Arylmalonate decarboxylase</fullName>
    </submittedName>
</protein>
<dbReference type="RefSeq" id="WP_114804722.1">
    <property type="nucleotide sequence ID" value="NZ_QQAV01000015.1"/>
</dbReference>
<name>A0A370F4E0_9BURK</name>
<dbReference type="SUPFAM" id="SSF51366">
    <property type="entry name" value="Ribulose-phoshate binding barrel"/>
    <property type="match status" value="1"/>
</dbReference>